<dbReference type="RefSeq" id="WP_241274030.1">
    <property type="nucleotide sequence ID" value="NZ_JAKZGS010000003.1"/>
</dbReference>
<comment type="caution">
    <text evidence="1">The sequence shown here is derived from an EMBL/GenBank/DDBJ whole genome shotgun (WGS) entry which is preliminary data.</text>
</comment>
<dbReference type="Proteomes" id="UP001165488">
    <property type="component" value="Unassembled WGS sequence"/>
</dbReference>
<protein>
    <submittedName>
        <fullName evidence="1">N-acetylglucosamine kinase</fullName>
    </submittedName>
</protein>
<evidence type="ECO:0000313" key="1">
    <source>
        <dbReference type="EMBL" id="MCH7397521.1"/>
    </source>
</evidence>
<name>A0ABS9ULN3_9BACT</name>
<accession>A0ABS9ULN3</accession>
<dbReference type="Gene3D" id="1.10.720.160">
    <property type="match status" value="1"/>
</dbReference>
<gene>
    <name evidence="1" type="ORF">MM236_05955</name>
</gene>
<organism evidence="1 2">
    <name type="scientific">Belliella calami</name>
    <dbReference type="NCBI Taxonomy" id="2923436"/>
    <lineage>
        <taxon>Bacteria</taxon>
        <taxon>Pseudomonadati</taxon>
        <taxon>Bacteroidota</taxon>
        <taxon>Cytophagia</taxon>
        <taxon>Cytophagales</taxon>
        <taxon>Cyclobacteriaceae</taxon>
        <taxon>Belliella</taxon>
    </lineage>
</organism>
<reference evidence="1" key="1">
    <citation type="submission" date="2022-03" db="EMBL/GenBank/DDBJ databases">
        <title>De novo assembled genomes of Belliella spp. (Cyclobacteriaceae) strains.</title>
        <authorList>
            <person name="Szabo A."/>
            <person name="Korponai K."/>
            <person name="Felfoldi T."/>
        </authorList>
    </citation>
    <scope>NUCLEOTIDE SEQUENCE</scope>
    <source>
        <strain evidence="1">DSM 107340</strain>
    </source>
</reference>
<dbReference type="InterPro" id="IPR052519">
    <property type="entry name" value="Euk-type_GlcNAc_Kinase"/>
</dbReference>
<keyword evidence="1" id="KW-0808">Transferase</keyword>
<proteinExistence type="predicted"/>
<dbReference type="EMBL" id="JAKZGS010000003">
    <property type="protein sequence ID" value="MCH7397521.1"/>
    <property type="molecule type" value="Genomic_DNA"/>
</dbReference>
<keyword evidence="2" id="KW-1185">Reference proteome</keyword>
<dbReference type="PANTHER" id="PTHR43190:SF3">
    <property type="entry name" value="N-ACETYL-D-GLUCOSAMINE KINASE"/>
    <property type="match status" value="1"/>
</dbReference>
<sequence length="285" mass="32060">MILIADSGSSKTDWRLIKNDGKIEQYRGIGFNPSYQTSQEMALLIQEAFLLGIANDVSEVFYYGAGCSSDHLKDQVKSVLQSFFSNANINVDHDMMAAARATFGFQAGIACILGTGSNSCDYDGYNIVNSMPSPGYIFGDEGGGAYVGKRFLQDFIQGELPESVNKLVAEELKLEYKDIIANTYRMPFPNRYMASFCKFISAHKKDPYCYMLYYDSFQDFFNKHVKKYPNYKDKQVNFVGSIAFFNSDILRSAAADAGIQVNLILESPIAGLSLYHRENHEYNRK</sequence>
<keyword evidence="1" id="KW-0418">Kinase</keyword>
<dbReference type="SUPFAM" id="SSF53067">
    <property type="entry name" value="Actin-like ATPase domain"/>
    <property type="match status" value="2"/>
</dbReference>
<dbReference type="Gene3D" id="3.30.420.40">
    <property type="match status" value="2"/>
</dbReference>
<evidence type="ECO:0000313" key="2">
    <source>
        <dbReference type="Proteomes" id="UP001165488"/>
    </source>
</evidence>
<dbReference type="GO" id="GO:0016301">
    <property type="term" value="F:kinase activity"/>
    <property type="evidence" value="ECO:0007669"/>
    <property type="project" value="UniProtKB-KW"/>
</dbReference>
<dbReference type="PANTHER" id="PTHR43190">
    <property type="entry name" value="N-ACETYL-D-GLUCOSAMINE KINASE"/>
    <property type="match status" value="1"/>
</dbReference>
<dbReference type="CDD" id="cd24079">
    <property type="entry name" value="ASKHA_NBD_PG1100-like"/>
    <property type="match status" value="1"/>
</dbReference>
<dbReference type="InterPro" id="IPR043129">
    <property type="entry name" value="ATPase_NBD"/>
</dbReference>